<dbReference type="GO" id="GO:0015267">
    <property type="term" value="F:channel activity"/>
    <property type="evidence" value="ECO:0007669"/>
    <property type="project" value="InterPro"/>
</dbReference>
<dbReference type="InParanoid" id="A0A6J2XI88"/>
<dbReference type="InterPro" id="IPR034294">
    <property type="entry name" value="Aquaporin_transptr"/>
</dbReference>
<feature type="transmembrane region" description="Helical" evidence="6">
    <location>
        <begin position="97"/>
        <end position="118"/>
    </location>
</feature>
<name>A0A6J2XI88_SITOR</name>
<feature type="transmembrane region" description="Helical" evidence="6">
    <location>
        <begin position="148"/>
        <end position="169"/>
    </location>
</feature>
<gene>
    <name evidence="8" type="primary">LOC115878723</name>
</gene>
<dbReference type="InterPro" id="IPR023271">
    <property type="entry name" value="Aquaporin-like"/>
</dbReference>
<comment type="subcellular location">
    <subcellularLocation>
        <location evidence="1">Membrane</location>
        <topology evidence="1">Multi-pass membrane protein</topology>
    </subcellularLocation>
</comment>
<feature type="transmembrane region" description="Helical" evidence="6">
    <location>
        <begin position="57"/>
        <end position="90"/>
    </location>
</feature>
<dbReference type="PANTHER" id="PTHR19139">
    <property type="entry name" value="AQUAPORIN TRANSPORTER"/>
    <property type="match status" value="1"/>
</dbReference>
<evidence type="ECO:0000313" key="7">
    <source>
        <dbReference type="Proteomes" id="UP000504635"/>
    </source>
</evidence>
<keyword evidence="5" id="KW-0813">Transport</keyword>
<reference evidence="8" key="1">
    <citation type="submission" date="2025-08" db="UniProtKB">
        <authorList>
            <consortium name="RefSeq"/>
        </authorList>
    </citation>
    <scope>IDENTIFICATION</scope>
    <source>
        <tissue evidence="8">Gonads</tissue>
    </source>
</reference>
<accession>A0A6J2XI88</accession>
<feature type="transmembrane region" description="Helical" evidence="6">
    <location>
        <begin position="181"/>
        <end position="199"/>
    </location>
</feature>
<keyword evidence="3 6" id="KW-1133">Transmembrane helix</keyword>
<dbReference type="PRINTS" id="PR00783">
    <property type="entry name" value="MINTRINSICP"/>
</dbReference>
<evidence type="ECO:0000256" key="2">
    <source>
        <dbReference type="ARBA" id="ARBA00022692"/>
    </source>
</evidence>
<proteinExistence type="inferred from homology"/>
<dbReference type="Pfam" id="PF00230">
    <property type="entry name" value="MIP"/>
    <property type="match status" value="1"/>
</dbReference>
<dbReference type="GO" id="GO:0005886">
    <property type="term" value="C:plasma membrane"/>
    <property type="evidence" value="ECO:0007669"/>
    <property type="project" value="TreeGrafter"/>
</dbReference>
<evidence type="ECO:0000256" key="4">
    <source>
        <dbReference type="ARBA" id="ARBA00023136"/>
    </source>
</evidence>
<dbReference type="OrthoDB" id="3222at2759"/>
<evidence type="ECO:0000256" key="3">
    <source>
        <dbReference type="ARBA" id="ARBA00022989"/>
    </source>
</evidence>
<organism evidence="7 8">
    <name type="scientific">Sitophilus oryzae</name>
    <name type="common">Rice weevil</name>
    <name type="synonym">Curculio oryzae</name>
    <dbReference type="NCBI Taxonomy" id="7048"/>
    <lineage>
        <taxon>Eukaryota</taxon>
        <taxon>Metazoa</taxon>
        <taxon>Ecdysozoa</taxon>
        <taxon>Arthropoda</taxon>
        <taxon>Hexapoda</taxon>
        <taxon>Insecta</taxon>
        <taxon>Pterygota</taxon>
        <taxon>Neoptera</taxon>
        <taxon>Endopterygota</taxon>
        <taxon>Coleoptera</taxon>
        <taxon>Polyphaga</taxon>
        <taxon>Cucujiformia</taxon>
        <taxon>Curculionidae</taxon>
        <taxon>Dryophthorinae</taxon>
        <taxon>Sitophilus</taxon>
    </lineage>
</organism>
<dbReference type="AlphaFoldDB" id="A0A6J2XI88"/>
<dbReference type="KEGG" id="soy:115878723"/>
<keyword evidence="4 6" id="KW-0472">Membrane</keyword>
<dbReference type="Gene3D" id="1.20.1080.10">
    <property type="entry name" value="Glycerol uptake facilitator protein"/>
    <property type="match status" value="1"/>
</dbReference>
<keyword evidence="7" id="KW-1185">Reference proteome</keyword>
<dbReference type="RefSeq" id="XP_030751163.1">
    <property type="nucleotide sequence ID" value="XM_030895303.1"/>
</dbReference>
<sequence length="221" mass="23835">MPRGKKLRINDDMSWMDRVVLFLGEVGGTAVLMFLGCMGCVGAITSNGVISDEQMSWAFGFAVLIAIQIFGHISGAHISPVVTLAAFVLGNVSLMQLPIYFLGQLFGALTGFGLLMVVTPSNYIKNRTSTAKVPGVCSPAINPKISRFQAFLVEFIITAILSWVCCAIWDPRNSNKLDSLTIRFGFTIAVLAMTAGPYTGAHMNPARSLAPALFNGDWDDH</sequence>
<feature type="transmembrane region" description="Helical" evidence="6">
    <location>
        <begin position="20"/>
        <end position="45"/>
    </location>
</feature>
<protein>
    <submittedName>
        <fullName evidence="8">Aquaporin AQPcic-like</fullName>
    </submittedName>
</protein>
<comment type="similarity">
    <text evidence="5">Belongs to the MIP/aquaporin (TC 1.A.8) family.</text>
</comment>
<evidence type="ECO:0000256" key="1">
    <source>
        <dbReference type="ARBA" id="ARBA00004141"/>
    </source>
</evidence>
<dbReference type="SUPFAM" id="SSF81338">
    <property type="entry name" value="Aquaporin-like"/>
    <property type="match status" value="1"/>
</dbReference>
<keyword evidence="2 5" id="KW-0812">Transmembrane</keyword>
<dbReference type="GeneID" id="115878723"/>
<evidence type="ECO:0000313" key="8">
    <source>
        <dbReference type="RefSeq" id="XP_030751163.1"/>
    </source>
</evidence>
<evidence type="ECO:0000256" key="5">
    <source>
        <dbReference type="RuleBase" id="RU000477"/>
    </source>
</evidence>
<evidence type="ECO:0000256" key="6">
    <source>
        <dbReference type="SAM" id="Phobius"/>
    </source>
</evidence>
<dbReference type="FunCoup" id="A0A6J2XI88">
    <property type="interactions" value="35"/>
</dbReference>
<dbReference type="PANTHER" id="PTHR19139:SF270">
    <property type="entry name" value="ENTOMOGLYCEROPORIN 1-RELATED"/>
    <property type="match status" value="1"/>
</dbReference>
<dbReference type="InterPro" id="IPR000425">
    <property type="entry name" value="MIP"/>
</dbReference>
<dbReference type="Proteomes" id="UP000504635">
    <property type="component" value="Unplaced"/>
</dbReference>